<reference evidence="2" key="1">
    <citation type="submission" date="2017-07" db="EMBL/GenBank/DDBJ databases">
        <authorList>
            <person name="Mikheyev A."/>
            <person name="Grau M."/>
        </authorList>
    </citation>
    <scope>NUCLEOTIDE SEQUENCE</scope>
    <source>
        <tissue evidence="2">Venom_gland</tissue>
    </source>
</reference>
<feature type="transmembrane region" description="Helical" evidence="1">
    <location>
        <begin position="71"/>
        <end position="90"/>
    </location>
</feature>
<sequence length="106" mass="12436">MLTAFVLLSHLNVYKAKMIWYRYHGIHICQNVAGNLKKRKHIVFLISIYYLLSFVFLLIITSSYAKIKYTILFLLYGSVHISGWIPTINLQKQLLLTEMIEPNCWG</sequence>
<dbReference type="AlphaFoldDB" id="A0A2D4MUU4"/>
<keyword evidence="1" id="KW-0472">Membrane</keyword>
<feature type="transmembrane region" description="Helical" evidence="1">
    <location>
        <begin position="42"/>
        <end position="65"/>
    </location>
</feature>
<protein>
    <submittedName>
        <fullName evidence="2">Uncharacterized protein</fullName>
    </submittedName>
</protein>
<organism evidence="2">
    <name type="scientific">Micrurus spixii</name>
    <name type="common">Amazon coral snake</name>
    <dbReference type="NCBI Taxonomy" id="129469"/>
    <lineage>
        <taxon>Eukaryota</taxon>
        <taxon>Metazoa</taxon>
        <taxon>Chordata</taxon>
        <taxon>Craniata</taxon>
        <taxon>Vertebrata</taxon>
        <taxon>Euteleostomi</taxon>
        <taxon>Lepidosauria</taxon>
        <taxon>Squamata</taxon>
        <taxon>Bifurcata</taxon>
        <taxon>Unidentata</taxon>
        <taxon>Episquamata</taxon>
        <taxon>Toxicofera</taxon>
        <taxon>Serpentes</taxon>
        <taxon>Colubroidea</taxon>
        <taxon>Elapidae</taxon>
        <taxon>Elapinae</taxon>
        <taxon>Micrurus</taxon>
    </lineage>
</organism>
<keyword evidence="1" id="KW-1133">Transmembrane helix</keyword>
<name>A0A2D4MUU4_9SAUR</name>
<dbReference type="EMBL" id="IACM01129711">
    <property type="protein sequence ID" value="LAB36799.1"/>
    <property type="molecule type" value="Transcribed_RNA"/>
</dbReference>
<accession>A0A2D4MUU4</accession>
<evidence type="ECO:0000313" key="2">
    <source>
        <dbReference type="EMBL" id="LAB36799.1"/>
    </source>
</evidence>
<proteinExistence type="predicted"/>
<reference evidence="2" key="2">
    <citation type="submission" date="2017-11" db="EMBL/GenBank/DDBJ databases">
        <title>Coralsnake Venomics: Analyses of Venom Gland Transcriptomes and Proteomes of Six Brazilian Taxa.</title>
        <authorList>
            <person name="Aird S.D."/>
            <person name="Jorge da Silva N."/>
            <person name="Qiu L."/>
            <person name="Villar-Briones A."/>
            <person name="Aparecida-Saddi V."/>
            <person name="Campos-Telles M.P."/>
            <person name="Grau M."/>
            <person name="Mikheyev A.S."/>
        </authorList>
    </citation>
    <scope>NUCLEOTIDE SEQUENCE</scope>
    <source>
        <tissue evidence="2">Venom_gland</tissue>
    </source>
</reference>
<keyword evidence="1" id="KW-0812">Transmembrane</keyword>
<evidence type="ECO:0000256" key="1">
    <source>
        <dbReference type="SAM" id="Phobius"/>
    </source>
</evidence>